<dbReference type="Proteomes" id="UP000234681">
    <property type="component" value="Chromosome 2"/>
</dbReference>
<dbReference type="EMBL" id="CH473952">
    <property type="protein sequence ID" value="EDL82246.1"/>
    <property type="molecule type" value="Genomic_DNA"/>
</dbReference>
<accession>A6HVW0</accession>
<proteinExistence type="predicted"/>
<reference evidence="2" key="1">
    <citation type="submission" date="2005-09" db="EMBL/GenBank/DDBJ databases">
        <authorList>
            <person name="Mural R.J."/>
            <person name="Li P.W."/>
            <person name="Adams M.D."/>
            <person name="Amanatides P.G."/>
            <person name="Baden-Tillson H."/>
            <person name="Barnstead M."/>
            <person name="Chin S.H."/>
            <person name="Dew I."/>
            <person name="Evans C.A."/>
            <person name="Ferriera S."/>
            <person name="Flanigan M."/>
            <person name="Fosler C."/>
            <person name="Glodek A."/>
            <person name="Gu Z."/>
            <person name="Holt R.A."/>
            <person name="Jennings D."/>
            <person name="Kraft C.L."/>
            <person name="Lu F."/>
            <person name="Nguyen T."/>
            <person name="Nusskern D.R."/>
            <person name="Pfannkoch C.M."/>
            <person name="Sitter C."/>
            <person name="Sutton G.G."/>
            <person name="Venter J.C."/>
            <person name="Wang Z."/>
            <person name="Woodage T."/>
            <person name="Zheng X.H."/>
            <person name="Zhong F."/>
        </authorList>
    </citation>
    <scope>NUCLEOTIDE SEQUENCE [LARGE SCALE GENOMIC DNA]</scope>
    <source>
        <strain>BN</strain>
        <strain evidence="2">Sprague-Dawley</strain>
    </source>
</reference>
<name>A6HVW0_RAT</name>
<organism evidence="1 2">
    <name type="scientific">Rattus norvegicus</name>
    <name type="common">Rat</name>
    <dbReference type="NCBI Taxonomy" id="10116"/>
    <lineage>
        <taxon>Eukaryota</taxon>
        <taxon>Metazoa</taxon>
        <taxon>Chordata</taxon>
        <taxon>Craniata</taxon>
        <taxon>Vertebrata</taxon>
        <taxon>Euteleostomi</taxon>
        <taxon>Mammalia</taxon>
        <taxon>Eutheria</taxon>
        <taxon>Euarchontoglires</taxon>
        <taxon>Glires</taxon>
        <taxon>Rodentia</taxon>
        <taxon>Myomorpha</taxon>
        <taxon>Muroidea</taxon>
        <taxon>Muridae</taxon>
        <taxon>Murinae</taxon>
        <taxon>Rattus</taxon>
    </lineage>
</organism>
<sequence length="33" mass="4059">MSFSCHTEMILTEEEQIVLKHKEGLHRRKMYPR</sequence>
<evidence type="ECO:0000313" key="2">
    <source>
        <dbReference type="Proteomes" id="UP000234681"/>
    </source>
</evidence>
<evidence type="ECO:0000313" key="1">
    <source>
        <dbReference type="EMBL" id="EDL82246.1"/>
    </source>
</evidence>
<protein>
    <submittedName>
        <fullName evidence="1">RCG28608</fullName>
    </submittedName>
</protein>
<gene>
    <name evidence="1" type="ORF">rCG_28608</name>
</gene>
<dbReference type="AlphaFoldDB" id="A6HVW0"/>